<comment type="similarity">
    <text evidence="1">Belongs to the peptidase C14B family.</text>
</comment>
<dbReference type="PANTHER" id="PTHR48104">
    <property type="entry name" value="METACASPASE-4"/>
    <property type="match status" value="1"/>
</dbReference>
<keyword evidence="4" id="KW-1185">Reference proteome</keyword>
<dbReference type="Proteomes" id="UP001175227">
    <property type="component" value="Unassembled WGS sequence"/>
</dbReference>
<dbReference type="AlphaFoldDB" id="A0AA39TZI8"/>
<accession>A0AA39TZI8</accession>
<organism evidence="3 4">
    <name type="scientific">Armillaria novae-zelandiae</name>
    <dbReference type="NCBI Taxonomy" id="153914"/>
    <lineage>
        <taxon>Eukaryota</taxon>
        <taxon>Fungi</taxon>
        <taxon>Dikarya</taxon>
        <taxon>Basidiomycota</taxon>
        <taxon>Agaricomycotina</taxon>
        <taxon>Agaricomycetes</taxon>
        <taxon>Agaricomycetidae</taxon>
        <taxon>Agaricales</taxon>
        <taxon>Marasmiineae</taxon>
        <taxon>Physalacriaceae</taxon>
        <taxon>Armillaria</taxon>
    </lineage>
</organism>
<name>A0AA39TZI8_9AGAR</name>
<evidence type="ECO:0000313" key="4">
    <source>
        <dbReference type="Proteomes" id="UP001175227"/>
    </source>
</evidence>
<proteinExistence type="inferred from homology"/>
<gene>
    <name evidence="3" type="ORF">IW261DRAFT_1305246</name>
</gene>
<dbReference type="GO" id="GO:0006508">
    <property type="term" value="P:proteolysis"/>
    <property type="evidence" value="ECO:0007669"/>
    <property type="project" value="InterPro"/>
</dbReference>
<dbReference type="Gene3D" id="3.40.50.1460">
    <property type="match status" value="1"/>
</dbReference>
<dbReference type="GO" id="GO:0005737">
    <property type="term" value="C:cytoplasm"/>
    <property type="evidence" value="ECO:0007669"/>
    <property type="project" value="TreeGrafter"/>
</dbReference>
<feature type="domain" description="Peptidase C14 caspase" evidence="2">
    <location>
        <begin position="4"/>
        <end position="108"/>
    </location>
</feature>
<evidence type="ECO:0000259" key="2">
    <source>
        <dbReference type="Pfam" id="PF00656"/>
    </source>
</evidence>
<evidence type="ECO:0000313" key="3">
    <source>
        <dbReference type="EMBL" id="KAK0470893.1"/>
    </source>
</evidence>
<feature type="non-terminal residue" evidence="3">
    <location>
        <position position="1"/>
    </location>
</feature>
<dbReference type="EMBL" id="JAUEPR010000057">
    <property type="protein sequence ID" value="KAK0470893.1"/>
    <property type="molecule type" value="Genomic_DNA"/>
</dbReference>
<dbReference type="InterPro" id="IPR050452">
    <property type="entry name" value="Metacaspase"/>
</dbReference>
<comment type="caution">
    <text evidence="3">The sequence shown here is derived from an EMBL/GenBank/DDBJ whole genome shotgun (WGS) entry which is preliminary data.</text>
</comment>
<feature type="non-terminal residue" evidence="3">
    <location>
        <position position="164"/>
    </location>
</feature>
<reference evidence="3" key="1">
    <citation type="submission" date="2023-06" db="EMBL/GenBank/DDBJ databases">
        <authorList>
            <consortium name="Lawrence Berkeley National Laboratory"/>
            <person name="Ahrendt S."/>
            <person name="Sahu N."/>
            <person name="Indic B."/>
            <person name="Wong-Bajracharya J."/>
            <person name="Merenyi Z."/>
            <person name="Ke H.-M."/>
            <person name="Monk M."/>
            <person name="Kocsube S."/>
            <person name="Drula E."/>
            <person name="Lipzen A."/>
            <person name="Balint B."/>
            <person name="Henrissat B."/>
            <person name="Andreopoulos B."/>
            <person name="Martin F.M."/>
            <person name="Harder C.B."/>
            <person name="Rigling D."/>
            <person name="Ford K.L."/>
            <person name="Foster G.D."/>
            <person name="Pangilinan J."/>
            <person name="Papanicolaou A."/>
            <person name="Barry K."/>
            <person name="LaButti K."/>
            <person name="Viragh M."/>
            <person name="Koriabine M."/>
            <person name="Yan M."/>
            <person name="Riley R."/>
            <person name="Champramary S."/>
            <person name="Plett K.L."/>
            <person name="Tsai I.J."/>
            <person name="Slot J."/>
            <person name="Sipos G."/>
            <person name="Plett J."/>
            <person name="Nagy L.G."/>
            <person name="Grigoriev I.V."/>
        </authorList>
    </citation>
    <scope>NUCLEOTIDE SEQUENCE</scope>
    <source>
        <strain evidence="3">ICMP 16352</strain>
    </source>
</reference>
<sequence>SRFWAVLIGIDGYNRFPLRGCVSDALLVEEYLKEEICVPQERIQRLLGSLDTSSEDPSFPSRTNIVDTLLGLVDNPQIEIGDHIIIYFAGHGSGYYPNEYHIGYAEDNRSLGGIDASIEAICPIDRDAIGSDGLRIPDISDREINSIFQQISRSKGNQITFFLD</sequence>
<protein>
    <recommendedName>
        <fullName evidence="2">Peptidase C14 caspase domain-containing protein</fullName>
    </recommendedName>
</protein>
<evidence type="ECO:0000256" key="1">
    <source>
        <dbReference type="ARBA" id="ARBA00009005"/>
    </source>
</evidence>
<dbReference type="Pfam" id="PF00656">
    <property type="entry name" value="Peptidase_C14"/>
    <property type="match status" value="1"/>
</dbReference>
<dbReference type="PANTHER" id="PTHR48104:SF30">
    <property type="entry name" value="METACASPASE-1"/>
    <property type="match status" value="1"/>
</dbReference>
<dbReference type="GO" id="GO:0004197">
    <property type="term" value="F:cysteine-type endopeptidase activity"/>
    <property type="evidence" value="ECO:0007669"/>
    <property type="project" value="InterPro"/>
</dbReference>
<dbReference type="InterPro" id="IPR011600">
    <property type="entry name" value="Pept_C14_caspase"/>
</dbReference>